<name>A0A068WWE4_ECHGR</name>
<dbReference type="Proteomes" id="UP000492820">
    <property type="component" value="Unassembled WGS sequence"/>
</dbReference>
<keyword evidence="2" id="KW-0812">Transmembrane</keyword>
<accession>A0A068WWE4</accession>
<feature type="compositionally biased region" description="Low complexity" evidence="1">
    <location>
        <begin position="72"/>
        <end position="91"/>
    </location>
</feature>
<dbReference type="AlphaFoldDB" id="A0A068WWE4"/>
<reference evidence="3" key="2">
    <citation type="submission" date="2014-06" db="EMBL/GenBank/DDBJ databases">
        <authorList>
            <person name="Aslett M."/>
        </authorList>
    </citation>
    <scope>NUCLEOTIDE SEQUENCE</scope>
</reference>
<evidence type="ECO:0000313" key="5">
    <source>
        <dbReference type="WBParaSite" id="EgrG_002023600"/>
    </source>
</evidence>
<reference evidence="3 4" key="1">
    <citation type="journal article" date="2013" name="Nature">
        <title>The genomes of four tapeworm species reveal adaptations to parasitism.</title>
        <authorList>
            <person name="Tsai I.J."/>
            <person name="Zarowiecki M."/>
            <person name="Holroyd N."/>
            <person name="Garciarrubio A."/>
            <person name="Sanchez-Flores A."/>
            <person name="Brooks K.L."/>
            <person name="Tracey A."/>
            <person name="Bobes R.J."/>
            <person name="Fragoso G."/>
            <person name="Sciutto E."/>
            <person name="Aslett M."/>
            <person name="Beasley H."/>
            <person name="Bennett H.M."/>
            <person name="Cai J."/>
            <person name="Camicia F."/>
            <person name="Clark R."/>
            <person name="Cucher M."/>
            <person name="De Silva N."/>
            <person name="Day T.A."/>
            <person name="Deplazes P."/>
            <person name="Estrada K."/>
            <person name="Fernandez C."/>
            <person name="Holland P.W."/>
            <person name="Hou J."/>
            <person name="Hu S."/>
            <person name="Huckvale T."/>
            <person name="Hung S.S."/>
            <person name="Kamenetzky L."/>
            <person name="Keane J.A."/>
            <person name="Kiss F."/>
            <person name="Koziol U."/>
            <person name="Lambert O."/>
            <person name="Liu K."/>
            <person name="Luo X."/>
            <person name="Luo Y."/>
            <person name="Macchiaroli N."/>
            <person name="Nichol S."/>
            <person name="Paps J."/>
            <person name="Parkinson J."/>
            <person name="Pouchkina-Stantcheva N."/>
            <person name="Riddiford N."/>
            <person name="Rosenzvit M."/>
            <person name="Salinas G."/>
            <person name="Wasmuth J.D."/>
            <person name="Zamanian M."/>
            <person name="Zheng Y."/>
            <person name="Cai X."/>
            <person name="Soberon X."/>
            <person name="Olson P.D."/>
            <person name="Laclette J.P."/>
            <person name="Brehm K."/>
            <person name="Berriman M."/>
            <person name="Garciarrubio A."/>
            <person name="Bobes R.J."/>
            <person name="Fragoso G."/>
            <person name="Sanchez-Flores A."/>
            <person name="Estrada K."/>
            <person name="Cevallos M.A."/>
            <person name="Morett E."/>
            <person name="Gonzalez V."/>
            <person name="Portillo T."/>
            <person name="Ochoa-Leyva A."/>
            <person name="Jose M.V."/>
            <person name="Sciutto E."/>
            <person name="Landa A."/>
            <person name="Jimenez L."/>
            <person name="Valdes V."/>
            <person name="Carrero J.C."/>
            <person name="Larralde C."/>
            <person name="Morales-Montor J."/>
            <person name="Limon-Lason J."/>
            <person name="Soberon X."/>
            <person name="Laclette J.P."/>
        </authorList>
    </citation>
    <scope>NUCLEOTIDE SEQUENCE [LARGE SCALE GENOMIC DNA]</scope>
</reference>
<feature type="transmembrane region" description="Helical" evidence="2">
    <location>
        <begin position="117"/>
        <end position="134"/>
    </location>
</feature>
<reference evidence="5" key="3">
    <citation type="submission" date="2020-10" db="UniProtKB">
        <authorList>
            <consortium name="WormBaseParasite"/>
        </authorList>
    </citation>
    <scope>IDENTIFICATION</scope>
</reference>
<evidence type="ECO:0000313" key="4">
    <source>
        <dbReference type="Proteomes" id="UP000492820"/>
    </source>
</evidence>
<evidence type="ECO:0000256" key="2">
    <source>
        <dbReference type="SAM" id="Phobius"/>
    </source>
</evidence>
<gene>
    <name evidence="3" type="ORF">EgrG_002023600</name>
</gene>
<keyword evidence="2" id="KW-1133">Transmembrane helix</keyword>
<dbReference type="EMBL" id="LK028585">
    <property type="protein sequence ID" value="CDS21961.1"/>
    <property type="molecule type" value="Genomic_DNA"/>
</dbReference>
<sequence length="153" mass="17229">MHAWATWGMMHTACSHPILPHIYQAKITQRRVGENKGPKHMLKTNEDGCEGYNYTVHSIPLLFSLFCSSFASSSFSSSSSSSSSSSFPLASPTKYSPESRENKEGKHVLMVNEDGCLFSILLFLLFLLFVFVIFDRMQIHPQLRSLHQPTDPS</sequence>
<evidence type="ECO:0000256" key="1">
    <source>
        <dbReference type="SAM" id="MobiDB-lite"/>
    </source>
</evidence>
<organism evidence="3">
    <name type="scientific">Echinococcus granulosus</name>
    <name type="common">Hydatid tapeworm</name>
    <dbReference type="NCBI Taxonomy" id="6210"/>
    <lineage>
        <taxon>Eukaryota</taxon>
        <taxon>Metazoa</taxon>
        <taxon>Spiralia</taxon>
        <taxon>Lophotrochozoa</taxon>
        <taxon>Platyhelminthes</taxon>
        <taxon>Cestoda</taxon>
        <taxon>Eucestoda</taxon>
        <taxon>Cyclophyllidea</taxon>
        <taxon>Taeniidae</taxon>
        <taxon>Echinococcus</taxon>
        <taxon>Echinococcus granulosus group</taxon>
    </lineage>
</organism>
<feature type="region of interest" description="Disordered" evidence="1">
    <location>
        <begin position="72"/>
        <end position="102"/>
    </location>
</feature>
<evidence type="ECO:0000313" key="3">
    <source>
        <dbReference type="EMBL" id="CDS21961.1"/>
    </source>
</evidence>
<protein>
    <submittedName>
        <fullName evidence="5">Wsv094</fullName>
    </submittedName>
</protein>
<proteinExistence type="predicted"/>
<keyword evidence="2" id="KW-0472">Membrane</keyword>
<dbReference type="WBParaSite" id="EgrG_002023600">
    <property type="protein sequence ID" value="EgrG_002023600"/>
    <property type="gene ID" value="EgrG_002023600"/>
</dbReference>